<accession>A0AAP2DBM3</accession>
<evidence type="ECO:0000313" key="4">
    <source>
        <dbReference type="EMBL" id="MBT1689028.1"/>
    </source>
</evidence>
<dbReference type="GO" id="GO:0010411">
    <property type="term" value="P:xyloglucan metabolic process"/>
    <property type="evidence" value="ECO:0007669"/>
    <property type="project" value="TreeGrafter"/>
</dbReference>
<evidence type="ECO:0000313" key="5">
    <source>
        <dbReference type="Proteomes" id="UP001319180"/>
    </source>
</evidence>
<keyword evidence="5" id="KW-1185">Reference proteome</keyword>
<dbReference type="EMBL" id="JAHESC010000034">
    <property type="protein sequence ID" value="MBT1689028.1"/>
    <property type="molecule type" value="Genomic_DNA"/>
</dbReference>
<evidence type="ECO:0000256" key="1">
    <source>
        <dbReference type="SAM" id="SignalP"/>
    </source>
</evidence>
<dbReference type="PANTHER" id="PTHR43739:SF5">
    <property type="entry name" value="EXO-ALPHA-SIALIDASE"/>
    <property type="match status" value="1"/>
</dbReference>
<dbReference type="RefSeq" id="WP_254092252.1">
    <property type="nucleotide sequence ID" value="NZ_JAHESC010000034.1"/>
</dbReference>
<feature type="domain" description="Secretion system C-terminal sorting" evidence="3">
    <location>
        <begin position="772"/>
        <end position="841"/>
    </location>
</feature>
<feature type="domain" description="MBG" evidence="2">
    <location>
        <begin position="687"/>
        <end position="758"/>
    </location>
</feature>
<evidence type="ECO:0000259" key="3">
    <source>
        <dbReference type="Pfam" id="PF18962"/>
    </source>
</evidence>
<dbReference type="Pfam" id="PF18962">
    <property type="entry name" value="Por_Secre_tail"/>
    <property type="match status" value="1"/>
</dbReference>
<protein>
    <submittedName>
        <fullName evidence="4">T9SS type A sorting domain-containing protein</fullName>
    </submittedName>
</protein>
<dbReference type="InterPro" id="IPR052025">
    <property type="entry name" value="Xyloglucanase_GH74"/>
</dbReference>
<dbReference type="InterPro" id="IPR043772">
    <property type="entry name" value="MBG_3"/>
</dbReference>
<dbReference type="PANTHER" id="PTHR43739">
    <property type="entry name" value="XYLOGLUCANASE (EUROFUNG)"/>
    <property type="match status" value="1"/>
</dbReference>
<name>A0AAP2DBM3_9BACT</name>
<proteinExistence type="predicted"/>
<evidence type="ECO:0000259" key="2">
    <source>
        <dbReference type="Pfam" id="PF18887"/>
    </source>
</evidence>
<dbReference type="NCBIfam" id="TIGR04183">
    <property type="entry name" value="Por_Secre_tail"/>
    <property type="match status" value="1"/>
</dbReference>
<gene>
    <name evidence="4" type="ORF">KK078_20855</name>
</gene>
<dbReference type="Proteomes" id="UP001319180">
    <property type="component" value="Unassembled WGS sequence"/>
</dbReference>
<dbReference type="InterPro" id="IPR015943">
    <property type="entry name" value="WD40/YVTN_repeat-like_dom_sf"/>
</dbReference>
<dbReference type="SUPFAM" id="SSF110296">
    <property type="entry name" value="Oligoxyloglucan reducing end-specific cellobiohydrolase"/>
    <property type="match status" value="1"/>
</dbReference>
<feature type="chain" id="PRO_5042884357" evidence="1">
    <location>
        <begin position="26"/>
        <end position="847"/>
    </location>
</feature>
<dbReference type="SUPFAM" id="SSF63829">
    <property type="entry name" value="Calcium-dependent phosphotriesterase"/>
    <property type="match status" value="1"/>
</dbReference>
<dbReference type="InterPro" id="IPR026444">
    <property type="entry name" value="Secre_tail"/>
</dbReference>
<dbReference type="Gene3D" id="2.130.10.10">
    <property type="entry name" value="YVTN repeat-like/Quinoprotein amine dehydrogenase"/>
    <property type="match status" value="3"/>
</dbReference>
<reference evidence="4 5" key="1">
    <citation type="submission" date="2021-05" db="EMBL/GenBank/DDBJ databases">
        <title>A Polyphasic approach of four new species of the genus Ohtaekwangia: Ohtaekwangia histidinii sp. nov., Ohtaekwangia cretensis sp. nov., Ohtaekwangia indiensis sp. nov., Ohtaekwangia reichenbachii sp. nov. from diverse environment.</title>
        <authorList>
            <person name="Octaviana S."/>
        </authorList>
    </citation>
    <scope>NUCLEOTIDE SEQUENCE [LARGE SCALE GENOMIC DNA]</scope>
    <source>
        <strain evidence="4 5">PWU37</strain>
    </source>
</reference>
<feature type="domain" description="MBG" evidence="2">
    <location>
        <begin position="614"/>
        <end position="685"/>
    </location>
</feature>
<organism evidence="4 5">
    <name type="scientific">Dawidia soli</name>
    <dbReference type="NCBI Taxonomy" id="2782352"/>
    <lineage>
        <taxon>Bacteria</taxon>
        <taxon>Pseudomonadati</taxon>
        <taxon>Bacteroidota</taxon>
        <taxon>Cytophagia</taxon>
        <taxon>Cytophagales</taxon>
        <taxon>Chryseotaleaceae</taxon>
        <taxon>Dawidia</taxon>
    </lineage>
</organism>
<sequence>MKKSLLFKSLLTAVLLTVLCLGAGAQSFWTQSDGPYGISLWNFFIGDDGTYYAGASDGKLYRKLPNSTRWDIVWSEYGTILAIYEKDGVVYVGNADGIVVSSTDNGDSWEVMNNGLEENPQVRDFAENDQGELFAATSSGIYKMMPGAKPGVFTWQRKPYETQYGSFIFTLCTDKLGTMYAGTGRGIYRSDDDGETWHAAAMNDDANAILSMAAAANGDVYAGTSEDGLYINYADDGKPDGWAPLADEVMGGAQARKVSVLNGDQVFVSISGNGVYYSDNNTNWEKVVSGSAHGGTQYDPVGHHYVVSSFNGLWTSSDTKPYSFTQTAIPQDIGMITGHHSTVAVIAEGNMVYQSPDQGATWTPVIGNSEGIITCYESKDNGDLLVGMFGGVLGAPWVQAYRFIDFTNGWGWWSIGFDESVKRISDILVTANDSIFVATDQGLYRIDSKTYESSRQLKIGPTFVLRVLAEDGKGTLYMGTDDGLYISQDGGQSAGIHRLDNVVINTITTTVEGAVYLATEAGIYYLAGPESEPALVDVPNDKGTSFNDIAIDAQGHLYATTPNRVYYAVNKDAAWEEQMGGIEGYVYRGLRVVDNVVYVATNVGLYKHVYAQRAVVTLSGTGSFEYTGQERKVTAQTTPAGLAVEILYNGVADVPVAGGTYFVTARVSDGTYAGTATGRVKIGKAPASITLHGLGTHNYSGAPQPVTATTEPAGLPVVFTYNNTTDVPVEIGEYYVTATIDHPSYQGQAAGDMIIRDAVLGVEDPHNKLVAVYPVPARNTLTVESRQGRMRSIVLLDAQGRVVDQRAFSKPAGKHVFDVTRYAPGMLLIQITTDTAERIVKRAQVVR</sequence>
<dbReference type="Pfam" id="PF18887">
    <property type="entry name" value="MBG_3"/>
    <property type="match status" value="2"/>
</dbReference>
<dbReference type="AlphaFoldDB" id="A0AAP2DBM3"/>
<feature type="signal peptide" evidence="1">
    <location>
        <begin position="1"/>
        <end position="25"/>
    </location>
</feature>
<keyword evidence="1" id="KW-0732">Signal</keyword>
<comment type="caution">
    <text evidence="4">The sequence shown here is derived from an EMBL/GenBank/DDBJ whole genome shotgun (WGS) entry which is preliminary data.</text>
</comment>